<protein>
    <submittedName>
        <fullName evidence="3">DUF3618 domain-containing protein</fullName>
    </submittedName>
</protein>
<name>A0A5K3F199_MESCO</name>
<sequence length="147" mass="16269">MKMSPLEDTQPAAQTHQVDLDELRRRLQALKEQNSLDIEEGSDLESARAKERSQSRLAAFQNGVARLISAPSVTTTSLRPLTSLALMGGSILSGLVGVRVIRRLGLAARARIRQVRNSTRKGSLFQSRGTVRQRSQTFQDRGIQTED</sequence>
<keyword evidence="1" id="KW-0175">Coiled coil</keyword>
<feature type="region of interest" description="Disordered" evidence="2">
    <location>
        <begin position="119"/>
        <end position="147"/>
    </location>
</feature>
<dbReference type="AlphaFoldDB" id="A0A5K3F199"/>
<reference evidence="3" key="1">
    <citation type="submission" date="2019-11" db="UniProtKB">
        <authorList>
            <consortium name="WormBaseParasite"/>
        </authorList>
    </citation>
    <scope>IDENTIFICATION</scope>
</reference>
<feature type="coiled-coil region" evidence="1">
    <location>
        <begin position="13"/>
        <end position="40"/>
    </location>
</feature>
<evidence type="ECO:0000256" key="2">
    <source>
        <dbReference type="SAM" id="MobiDB-lite"/>
    </source>
</evidence>
<accession>A0A5K3F199</accession>
<evidence type="ECO:0000256" key="1">
    <source>
        <dbReference type="SAM" id="Coils"/>
    </source>
</evidence>
<organism evidence="3">
    <name type="scientific">Mesocestoides corti</name>
    <name type="common">Flatworm</name>
    <dbReference type="NCBI Taxonomy" id="53468"/>
    <lineage>
        <taxon>Eukaryota</taxon>
        <taxon>Metazoa</taxon>
        <taxon>Spiralia</taxon>
        <taxon>Lophotrochozoa</taxon>
        <taxon>Platyhelminthes</taxon>
        <taxon>Cestoda</taxon>
        <taxon>Eucestoda</taxon>
        <taxon>Cyclophyllidea</taxon>
        <taxon>Mesocestoididae</taxon>
        <taxon>Mesocestoides</taxon>
    </lineage>
</organism>
<feature type="compositionally biased region" description="Polar residues" evidence="2">
    <location>
        <begin position="119"/>
        <end position="139"/>
    </location>
</feature>
<evidence type="ECO:0000313" key="3">
    <source>
        <dbReference type="WBParaSite" id="MCU_004744-RA"/>
    </source>
</evidence>
<dbReference type="WBParaSite" id="MCU_004744-RA">
    <property type="protein sequence ID" value="MCU_004744-RA"/>
    <property type="gene ID" value="MCU_004744"/>
</dbReference>
<proteinExistence type="predicted"/>